<keyword evidence="1" id="KW-0812">Transmembrane</keyword>
<feature type="transmembrane region" description="Helical" evidence="1">
    <location>
        <begin position="81"/>
        <end position="100"/>
    </location>
</feature>
<evidence type="ECO:0000313" key="2">
    <source>
        <dbReference type="EMBL" id="OTG25498.1"/>
    </source>
</evidence>
<dbReference type="AlphaFoldDB" id="A0A251UQ75"/>
<proteinExistence type="predicted"/>
<protein>
    <submittedName>
        <fullName evidence="2">Uncharacterized protein</fullName>
    </submittedName>
</protein>
<dbReference type="InParanoid" id="A0A251UQ75"/>
<name>A0A251UQ75_HELAN</name>
<evidence type="ECO:0000256" key="1">
    <source>
        <dbReference type="SAM" id="Phobius"/>
    </source>
</evidence>
<accession>A0A251UQ75</accession>
<gene>
    <name evidence="2" type="ORF">HannXRQ_Chr05g0148311</name>
</gene>
<keyword evidence="3" id="KW-1185">Reference proteome</keyword>
<dbReference type="EMBL" id="CM007894">
    <property type="protein sequence ID" value="OTG25498.1"/>
    <property type="molecule type" value="Genomic_DNA"/>
</dbReference>
<keyword evidence="1" id="KW-0472">Membrane</keyword>
<reference evidence="3" key="1">
    <citation type="journal article" date="2017" name="Nature">
        <title>The sunflower genome provides insights into oil metabolism, flowering and Asterid evolution.</title>
        <authorList>
            <person name="Badouin H."/>
            <person name="Gouzy J."/>
            <person name="Grassa C.J."/>
            <person name="Murat F."/>
            <person name="Staton S.E."/>
            <person name="Cottret L."/>
            <person name="Lelandais-Briere C."/>
            <person name="Owens G.L."/>
            <person name="Carrere S."/>
            <person name="Mayjonade B."/>
            <person name="Legrand L."/>
            <person name="Gill N."/>
            <person name="Kane N.C."/>
            <person name="Bowers J.E."/>
            <person name="Hubner S."/>
            <person name="Bellec A."/>
            <person name="Berard A."/>
            <person name="Berges H."/>
            <person name="Blanchet N."/>
            <person name="Boniface M.C."/>
            <person name="Brunel D."/>
            <person name="Catrice O."/>
            <person name="Chaidir N."/>
            <person name="Claudel C."/>
            <person name="Donnadieu C."/>
            <person name="Faraut T."/>
            <person name="Fievet G."/>
            <person name="Helmstetter N."/>
            <person name="King M."/>
            <person name="Knapp S.J."/>
            <person name="Lai Z."/>
            <person name="Le Paslier M.C."/>
            <person name="Lippi Y."/>
            <person name="Lorenzon L."/>
            <person name="Mandel J.R."/>
            <person name="Marage G."/>
            <person name="Marchand G."/>
            <person name="Marquand E."/>
            <person name="Bret-Mestries E."/>
            <person name="Morien E."/>
            <person name="Nambeesan S."/>
            <person name="Nguyen T."/>
            <person name="Pegot-Espagnet P."/>
            <person name="Pouilly N."/>
            <person name="Raftis F."/>
            <person name="Sallet E."/>
            <person name="Schiex T."/>
            <person name="Thomas J."/>
            <person name="Vandecasteele C."/>
            <person name="Vares D."/>
            <person name="Vear F."/>
            <person name="Vautrin S."/>
            <person name="Crespi M."/>
            <person name="Mangin B."/>
            <person name="Burke J.M."/>
            <person name="Salse J."/>
            <person name="Munos S."/>
            <person name="Vincourt P."/>
            <person name="Rieseberg L.H."/>
            <person name="Langlade N.B."/>
        </authorList>
    </citation>
    <scope>NUCLEOTIDE SEQUENCE [LARGE SCALE GENOMIC DNA]</scope>
    <source>
        <strain evidence="3">cv. SF193</strain>
    </source>
</reference>
<feature type="transmembrane region" description="Helical" evidence="1">
    <location>
        <begin position="12"/>
        <end position="30"/>
    </location>
</feature>
<keyword evidence="1" id="KW-1133">Transmembrane helix</keyword>
<evidence type="ECO:0000313" key="3">
    <source>
        <dbReference type="Proteomes" id="UP000215914"/>
    </source>
</evidence>
<organism evidence="2 3">
    <name type="scientific">Helianthus annuus</name>
    <name type="common">Common sunflower</name>
    <dbReference type="NCBI Taxonomy" id="4232"/>
    <lineage>
        <taxon>Eukaryota</taxon>
        <taxon>Viridiplantae</taxon>
        <taxon>Streptophyta</taxon>
        <taxon>Embryophyta</taxon>
        <taxon>Tracheophyta</taxon>
        <taxon>Spermatophyta</taxon>
        <taxon>Magnoliopsida</taxon>
        <taxon>eudicotyledons</taxon>
        <taxon>Gunneridae</taxon>
        <taxon>Pentapetalae</taxon>
        <taxon>asterids</taxon>
        <taxon>campanulids</taxon>
        <taxon>Asterales</taxon>
        <taxon>Asteraceae</taxon>
        <taxon>Asteroideae</taxon>
        <taxon>Heliantheae alliance</taxon>
        <taxon>Heliantheae</taxon>
        <taxon>Helianthus</taxon>
    </lineage>
</organism>
<sequence length="208" mass="23638">MLCEFETNFYTYNYIQTCMLANTFVLIYAFNTSAVTRFVSGQVKVQFRQFRSSRILAPDCFSSDFGFKFRPTSTSFSRHQLGLYSFQFGFCFSFGSFFFVRSRLVKQSTWISFVVGSMISFRSTAVNCGQRSSSSLSSVSIRVEPGPSQSNPVNAWPNRLSDRYALNTRLGLIMGNHSRAFGFSYLFPRALFQGISIRKHGISMTHGI</sequence>
<dbReference type="Proteomes" id="UP000215914">
    <property type="component" value="Chromosome 5"/>
</dbReference>